<dbReference type="EMBL" id="GBRH01188883">
    <property type="protein sequence ID" value="JAE09013.1"/>
    <property type="molecule type" value="Transcribed_RNA"/>
</dbReference>
<keyword evidence="1" id="KW-0472">Membrane</keyword>
<keyword evidence="1" id="KW-0812">Transmembrane</keyword>
<dbReference type="AlphaFoldDB" id="A0A0A9FL59"/>
<reference evidence="2" key="1">
    <citation type="submission" date="2014-09" db="EMBL/GenBank/DDBJ databases">
        <authorList>
            <person name="Magalhaes I.L.F."/>
            <person name="Oliveira U."/>
            <person name="Santos F.R."/>
            <person name="Vidigal T.H.D.A."/>
            <person name="Brescovit A.D."/>
            <person name="Santos A.J."/>
        </authorList>
    </citation>
    <scope>NUCLEOTIDE SEQUENCE</scope>
    <source>
        <tissue evidence="2">Shoot tissue taken approximately 20 cm above the soil surface</tissue>
    </source>
</reference>
<organism evidence="2">
    <name type="scientific">Arundo donax</name>
    <name type="common">Giant reed</name>
    <name type="synonym">Donax arundinaceus</name>
    <dbReference type="NCBI Taxonomy" id="35708"/>
    <lineage>
        <taxon>Eukaryota</taxon>
        <taxon>Viridiplantae</taxon>
        <taxon>Streptophyta</taxon>
        <taxon>Embryophyta</taxon>
        <taxon>Tracheophyta</taxon>
        <taxon>Spermatophyta</taxon>
        <taxon>Magnoliopsida</taxon>
        <taxon>Liliopsida</taxon>
        <taxon>Poales</taxon>
        <taxon>Poaceae</taxon>
        <taxon>PACMAD clade</taxon>
        <taxon>Arundinoideae</taxon>
        <taxon>Arundineae</taxon>
        <taxon>Arundo</taxon>
    </lineage>
</organism>
<protein>
    <submittedName>
        <fullName evidence="2">Uncharacterized protein</fullName>
    </submittedName>
</protein>
<keyword evidence="1" id="KW-1133">Transmembrane helix</keyword>
<proteinExistence type="predicted"/>
<evidence type="ECO:0000256" key="1">
    <source>
        <dbReference type="SAM" id="Phobius"/>
    </source>
</evidence>
<reference evidence="2" key="2">
    <citation type="journal article" date="2015" name="Data Brief">
        <title>Shoot transcriptome of the giant reed, Arundo donax.</title>
        <authorList>
            <person name="Barrero R.A."/>
            <person name="Guerrero F.D."/>
            <person name="Moolhuijzen P."/>
            <person name="Goolsby J.A."/>
            <person name="Tidwell J."/>
            <person name="Bellgard S.E."/>
            <person name="Bellgard M.I."/>
        </authorList>
    </citation>
    <scope>NUCLEOTIDE SEQUENCE</scope>
    <source>
        <tissue evidence="2">Shoot tissue taken approximately 20 cm above the soil surface</tissue>
    </source>
</reference>
<name>A0A0A9FL59_ARUDO</name>
<feature type="transmembrane region" description="Helical" evidence="1">
    <location>
        <begin position="12"/>
        <end position="33"/>
    </location>
</feature>
<sequence>MMVQLVEHVVDLVLVILFSMPYLSVYHVLYEFVA</sequence>
<evidence type="ECO:0000313" key="2">
    <source>
        <dbReference type="EMBL" id="JAE09013.1"/>
    </source>
</evidence>
<accession>A0A0A9FL59</accession>